<evidence type="ECO:0008006" key="4">
    <source>
        <dbReference type="Google" id="ProtNLM"/>
    </source>
</evidence>
<feature type="transmembrane region" description="Helical" evidence="1">
    <location>
        <begin position="155"/>
        <end position="177"/>
    </location>
</feature>
<evidence type="ECO:0000256" key="1">
    <source>
        <dbReference type="SAM" id="Phobius"/>
    </source>
</evidence>
<evidence type="ECO:0000313" key="2">
    <source>
        <dbReference type="EMBL" id="GHE54126.1"/>
    </source>
</evidence>
<dbReference type="Proteomes" id="UP000658258">
    <property type="component" value="Unassembled WGS sequence"/>
</dbReference>
<feature type="transmembrane region" description="Helical" evidence="1">
    <location>
        <begin position="224"/>
        <end position="244"/>
    </location>
</feature>
<accession>A0ABQ3I0Z7</accession>
<protein>
    <recommendedName>
        <fullName evidence="4">Prenyltransferase</fullName>
    </recommendedName>
</protein>
<proteinExistence type="predicted"/>
<keyword evidence="3" id="KW-1185">Reference proteome</keyword>
<feature type="transmembrane region" description="Helical" evidence="1">
    <location>
        <begin position="102"/>
        <end position="119"/>
    </location>
</feature>
<keyword evidence="1" id="KW-1133">Transmembrane helix</keyword>
<name>A0ABQ3I0Z7_9BACT</name>
<gene>
    <name evidence="2" type="ORF">GCM10011340_05870</name>
</gene>
<feature type="transmembrane region" description="Helical" evidence="1">
    <location>
        <begin position="131"/>
        <end position="149"/>
    </location>
</feature>
<feature type="transmembrane region" description="Helical" evidence="1">
    <location>
        <begin position="79"/>
        <end position="96"/>
    </location>
</feature>
<feature type="transmembrane region" description="Helical" evidence="1">
    <location>
        <begin position="198"/>
        <end position="218"/>
    </location>
</feature>
<dbReference type="EMBL" id="BNAG01000001">
    <property type="protein sequence ID" value="GHE54126.1"/>
    <property type="molecule type" value="Genomic_DNA"/>
</dbReference>
<evidence type="ECO:0000313" key="3">
    <source>
        <dbReference type="Proteomes" id="UP000658258"/>
    </source>
</evidence>
<sequence>MGRVIHFVQNLSLDITAGAVVMSFFVAHLLGVALTVSMVIGLAIAIWLIYTLDHLKDAMHSQLPVLNPRHAFHRKYKKELIIGVLVAFGLGLWNLFRLPQRTILFGSVLVILVALYFAYLHFSKHSLRKEYLAALIYTAGVSLAPLSLAEQVNRHEMLVILQIFLLALVNLMVIPLYEFSLDLSDGQFSIVTQRGKRAVRQSAIVLLVLVLLIAFWMMANWPAIFYEELVLLAMTLVLVILLAFQRLFGRYQLYRVLADGIFFLPLILWL</sequence>
<keyword evidence="1" id="KW-0812">Transmembrane</keyword>
<feature type="transmembrane region" description="Helical" evidence="1">
    <location>
        <begin position="20"/>
        <end position="50"/>
    </location>
</feature>
<organism evidence="2 3">
    <name type="scientific">Roseivirga thermotolerans</name>
    <dbReference type="NCBI Taxonomy" id="1758176"/>
    <lineage>
        <taxon>Bacteria</taxon>
        <taxon>Pseudomonadati</taxon>
        <taxon>Bacteroidota</taxon>
        <taxon>Cytophagia</taxon>
        <taxon>Cytophagales</taxon>
        <taxon>Roseivirgaceae</taxon>
        <taxon>Roseivirga</taxon>
    </lineage>
</organism>
<reference evidence="3" key="1">
    <citation type="journal article" date="2019" name="Int. J. Syst. Evol. Microbiol.">
        <title>The Global Catalogue of Microorganisms (GCM) 10K type strain sequencing project: providing services to taxonomists for standard genome sequencing and annotation.</title>
        <authorList>
            <consortium name="The Broad Institute Genomics Platform"/>
            <consortium name="The Broad Institute Genome Sequencing Center for Infectious Disease"/>
            <person name="Wu L."/>
            <person name="Ma J."/>
        </authorList>
    </citation>
    <scope>NUCLEOTIDE SEQUENCE [LARGE SCALE GENOMIC DNA]</scope>
    <source>
        <strain evidence="3">CGMCC 1.15111</strain>
    </source>
</reference>
<comment type="caution">
    <text evidence="2">The sequence shown here is derived from an EMBL/GenBank/DDBJ whole genome shotgun (WGS) entry which is preliminary data.</text>
</comment>
<dbReference type="RefSeq" id="WP_189628690.1">
    <property type="nucleotide sequence ID" value="NZ_BNAG01000001.1"/>
</dbReference>
<keyword evidence="1" id="KW-0472">Membrane</keyword>